<comment type="caution">
    <text evidence="2">The sequence shown here is derived from an EMBL/GenBank/DDBJ whole genome shotgun (WGS) entry which is preliminary data.</text>
</comment>
<keyword evidence="3" id="KW-1185">Reference proteome</keyword>
<dbReference type="Proteomes" id="UP000324748">
    <property type="component" value="Unassembled WGS sequence"/>
</dbReference>
<evidence type="ECO:0000313" key="1">
    <source>
        <dbReference type="EMBL" id="KAA1080872.1"/>
    </source>
</evidence>
<accession>A0A5B0SK92</accession>
<evidence type="ECO:0000313" key="3">
    <source>
        <dbReference type="Proteomes" id="UP000324748"/>
    </source>
</evidence>
<evidence type="ECO:0000313" key="4">
    <source>
        <dbReference type="Proteomes" id="UP000325313"/>
    </source>
</evidence>
<dbReference type="EMBL" id="VSWC01000131">
    <property type="protein sequence ID" value="KAA1080872.1"/>
    <property type="molecule type" value="Genomic_DNA"/>
</dbReference>
<dbReference type="Proteomes" id="UP000325313">
    <property type="component" value="Unassembled WGS sequence"/>
</dbReference>
<proteinExistence type="predicted"/>
<evidence type="ECO:0000313" key="2">
    <source>
        <dbReference type="EMBL" id="KAA1137024.1"/>
    </source>
</evidence>
<sequence>MGSERMESKKHIKSLKPKTDQEFILIKSQLQKLYHSLKGPTIDRVFRLSGLNPPIDFLLPKSNPKRRDPKSRKILKKVFWFNRLSSGGRARTKDEKPSRSPTVPSTFMVGDGFEFKNLKSYSPIEVTHEDRSGAVKDIPLSESYPADLEFSSKAMRISQGEYPRTNVPMQVPRQDGSLISGKEEGVSLENVKIQRTGTAEVGGDELSYINDKIINETVDIWNFLQGKLIDFSKAPSDPKKAKFQLAFLKSLFQLGDYIFRYGLLPPAFIESTEIFKPKTLSEMVKFHIDLLFLKHGPKFFVAKDSVVPQLEFLTNGLPVKHFHRSIKALSAEDQKYPVYLALTTILQHMEECFPESESSPDFRLIAQGFRLSEFLEQADSLSLQLHEAPGIENLNRSDNVLMFELTESFFACFQHPTLTVAQSRIQFQMVYYMLEFVDQYYKPMTAAILAQWGSFCRIQQKLKFMNLYLKFFRDRDQYPSSMYENLDMSFLEMLDTLEIWIKYRIKEIFNKKNWLEISGTVPKVKFNLWMSEIKKPKFPFFS</sequence>
<organism evidence="2 4">
    <name type="scientific">Puccinia graminis f. sp. tritici</name>
    <dbReference type="NCBI Taxonomy" id="56615"/>
    <lineage>
        <taxon>Eukaryota</taxon>
        <taxon>Fungi</taxon>
        <taxon>Dikarya</taxon>
        <taxon>Basidiomycota</taxon>
        <taxon>Pucciniomycotina</taxon>
        <taxon>Pucciniomycetes</taxon>
        <taxon>Pucciniales</taxon>
        <taxon>Pucciniaceae</taxon>
        <taxon>Puccinia</taxon>
    </lineage>
</organism>
<gene>
    <name evidence="1" type="ORF">PGT21_024331</name>
    <name evidence="2" type="ORF">PGTUg99_008055</name>
</gene>
<dbReference type="EMBL" id="VDEP01000013">
    <property type="protein sequence ID" value="KAA1137024.1"/>
    <property type="molecule type" value="Genomic_DNA"/>
</dbReference>
<dbReference type="OrthoDB" id="2496257at2759"/>
<reference evidence="3 4" key="1">
    <citation type="submission" date="2019-05" db="EMBL/GenBank/DDBJ databases">
        <title>Emergence of the Ug99 lineage of the wheat stem rust pathogen through somatic hybridization.</title>
        <authorList>
            <person name="Li F."/>
            <person name="Upadhyaya N.M."/>
            <person name="Sperschneider J."/>
            <person name="Matny O."/>
            <person name="Nguyen-Phuc H."/>
            <person name="Mago R."/>
            <person name="Raley C."/>
            <person name="Miller M.E."/>
            <person name="Silverstein K.A.T."/>
            <person name="Henningsen E."/>
            <person name="Hirsch C.D."/>
            <person name="Visser B."/>
            <person name="Pretorius Z.A."/>
            <person name="Steffenson B.J."/>
            <person name="Schwessinger B."/>
            <person name="Dodds P.N."/>
            <person name="Figueroa M."/>
        </authorList>
    </citation>
    <scope>NUCLEOTIDE SEQUENCE [LARGE SCALE GENOMIC DNA]</scope>
    <source>
        <strain evidence="1">21-0</strain>
        <strain evidence="2 4">Ug99</strain>
    </source>
</reference>
<dbReference type="AlphaFoldDB" id="A0A5B0SK92"/>
<protein>
    <submittedName>
        <fullName evidence="2">Uncharacterized protein</fullName>
    </submittedName>
</protein>
<name>A0A5B0SK92_PUCGR</name>